<dbReference type="AlphaFoldDB" id="A0A1F7IE41"/>
<evidence type="ECO:0000256" key="3">
    <source>
        <dbReference type="ARBA" id="ARBA00022679"/>
    </source>
</evidence>
<protein>
    <recommendedName>
        <fullName evidence="4">Glycosyltransferase 2-like domain-containing protein</fullName>
    </recommendedName>
</protein>
<dbReference type="Pfam" id="PF00535">
    <property type="entry name" value="Glycos_transf_2"/>
    <property type="match status" value="1"/>
</dbReference>
<proteinExistence type="inferred from homology"/>
<dbReference type="PANTHER" id="PTHR43179:SF12">
    <property type="entry name" value="GALACTOFURANOSYLTRANSFERASE GLFT2"/>
    <property type="match status" value="1"/>
</dbReference>
<dbReference type="GO" id="GO:0016757">
    <property type="term" value="F:glycosyltransferase activity"/>
    <property type="evidence" value="ECO:0007669"/>
    <property type="project" value="UniProtKB-KW"/>
</dbReference>
<name>A0A1F7IE41_9BACT</name>
<keyword evidence="3" id="KW-0808">Transferase</keyword>
<dbReference type="InterPro" id="IPR001173">
    <property type="entry name" value="Glyco_trans_2-like"/>
</dbReference>
<evidence type="ECO:0000256" key="1">
    <source>
        <dbReference type="ARBA" id="ARBA00006739"/>
    </source>
</evidence>
<evidence type="ECO:0000313" key="6">
    <source>
        <dbReference type="Proteomes" id="UP000177698"/>
    </source>
</evidence>
<dbReference type="PANTHER" id="PTHR43179">
    <property type="entry name" value="RHAMNOSYLTRANSFERASE WBBL"/>
    <property type="match status" value="1"/>
</dbReference>
<gene>
    <name evidence="5" type="ORF">A2954_07125</name>
</gene>
<feature type="domain" description="Glycosyltransferase 2-like" evidence="4">
    <location>
        <begin position="3"/>
        <end position="168"/>
    </location>
</feature>
<dbReference type="Gene3D" id="3.90.550.10">
    <property type="entry name" value="Spore Coat Polysaccharide Biosynthesis Protein SpsA, Chain A"/>
    <property type="match status" value="1"/>
</dbReference>
<dbReference type="STRING" id="1802056.A2954_07125"/>
<dbReference type="Proteomes" id="UP000177698">
    <property type="component" value="Unassembled WGS sequence"/>
</dbReference>
<comment type="similarity">
    <text evidence="1">Belongs to the glycosyltransferase 2 family.</text>
</comment>
<sequence length="310" mass="36379">MISIIIPVYKNNQMFLKNLQINKKYFFGCEVIVMNDYTQEKITKRVKEIFPEAITVDNKENLGFGSNVNTGVKKSSGDFVLLLNSDVILNDDSFKKSVEVFKKNENIFALSFAQYESDGKLIGANRGFFKDGLINHDRQLITDNRRLTTNFWAEGGSSIFRRNLFIELGSFDQLYNPFYWEDIDLSYRAWKSGYKIYYYPVVKVQHHHESTIGKFFQKSSILKTAYRNQFIFNWKNITDTDLLAKHLFTLPIILLKSLINGNWLLLKGFFLALIRLPKIFESRQKTIKLFKKTDREILDLFELHRHSGEE</sequence>
<accession>A0A1F7IE41</accession>
<dbReference type="InterPro" id="IPR029044">
    <property type="entry name" value="Nucleotide-diphossugar_trans"/>
</dbReference>
<evidence type="ECO:0000259" key="4">
    <source>
        <dbReference type="Pfam" id="PF00535"/>
    </source>
</evidence>
<dbReference type="SUPFAM" id="SSF53448">
    <property type="entry name" value="Nucleotide-diphospho-sugar transferases"/>
    <property type="match status" value="1"/>
</dbReference>
<dbReference type="EMBL" id="MGAG01000010">
    <property type="protein sequence ID" value="OGK41624.1"/>
    <property type="molecule type" value="Genomic_DNA"/>
</dbReference>
<organism evidence="5 6">
    <name type="scientific">Candidatus Roizmanbacteria bacterium RIFCSPLOWO2_01_FULL_37_12</name>
    <dbReference type="NCBI Taxonomy" id="1802056"/>
    <lineage>
        <taxon>Bacteria</taxon>
        <taxon>Candidatus Roizmaniibacteriota</taxon>
    </lineage>
</organism>
<comment type="caution">
    <text evidence="5">The sequence shown here is derived from an EMBL/GenBank/DDBJ whole genome shotgun (WGS) entry which is preliminary data.</text>
</comment>
<evidence type="ECO:0000313" key="5">
    <source>
        <dbReference type="EMBL" id="OGK41624.1"/>
    </source>
</evidence>
<keyword evidence="2" id="KW-0328">Glycosyltransferase</keyword>
<reference evidence="5 6" key="1">
    <citation type="journal article" date="2016" name="Nat. Commun.">
        <title>Thousands of microbial genomes shed light on interconnected biogeochemical processes in an aquifer system.</title>
        <authorList>
            <person name="Anantharaman K."/>
            <person name="Brown C.T."/>
            <person name="Hug L.A."/>
            <person name="Sharon I."/>
            <person name="Castelle C.J."/>
            <person name="Probst A.J."/>
            <person name="Thomas B.C."/>
            <person name="Singh A."/>
            <person name="Wilkins M.J."/>
            <person name="Karaoz U."/>
            <person name="Brodie E.L."/>
            <person name="Williams K.H."/>
            <person name="Hubbard S.S."/>
            <person name="Banfield J.F."/>
        </authorList>
    </citation>
    <scope>NUCLEOTIDE SEQUENCE [LARGE SCALE GENOMIC DNA]</scope>
</reference>
<evidence type="ECO:0000256" key="2">
    <source>
        <dbReference type="ARBA" id="ARBA00022676"/>
    </source>
</evidence>